<evidence type="ECO:0000313" key="2">
    <source>
        <dbReference type="Proteomes" id="UP001163603"/>
    </source>
</evidence>
<dbReference type="EMBL" id="CM047747">
    <property type="protein sequence ID" value="KAJ0018506.1"/>
    <property type="molecule type" value="Genomic_DNA"/>
</dbReference>
<accession>A0ACC0XM73</accession>
<evidence type="ECO:0000313" key="1">
    <source>
        <dbReference type="EMBL" id="KAJ0018506.1"/>
    </source>
</evidence>
<name>A0ACC0XM73_9ROSI</name>
<reference evidence="2" key="1">
    <citation type="journal article" date="2023" name="G3 (Bethesda)">
        <title>Genome assembly and association tests identify interacting loci associated with vigor, precocity, and sex in interspecific pistachio rootstocks.</title>
        <authorList>
            <person name="Palmer W."/>
            <person name="Jacygrad E."/>
            <person name="Sagayaradj S."/>
            <person name="Cavanaugh K."/>
            <person name="Han R."/>
            <person name="Bertier L."/>
            <person name="Beede B."/>
            <person name="Kafkas S."/>
            <person name="Golino D."/>
            <person name="Preece J."/>
            <person name="Michelmore R."/>
        </authorList>
    </citation>
    <scope>NUCLEOTIDE SEQUENCE [LARGE SCALE GENOMIC DNA]</scope>
</reference>
<proteinExistence type="predicted"/>
<comment type="caution">
    <text evidence="1">The sequence shown here is derived from an EMBL/GenBank/DDBJ whole genome shotgun (WGS) entry which is preliminary data.</text>
</comment>
<dbReference type="Proteomes" id="UP001163603">
    <property type="component" value="Chromosome 12"/>
</dbReference>
<organism evidence="1 2">
    <name type="scientific">Pistacia integerrima</name>
    <dbReference type="NCBI Taxonomy" id="434235"/>
    <lineage>
        <taxon>Eukaryota</taxon>
        <taxon>Viridiplantae</taxon>
        <taxon>Streptophyta</taxon>
        <taxon>Embryophyta</taxon>
        <taxon>Tracheophyta</taxon>
        <taxon>Spermatophyta</taxon>
        <taxon>Magnoliopsida</taxon>
        <taxon>eudicotyledons</taxon>
        <taxon>Gunneridae</taxon>
        <taxon>Pentapetalae</taxon>
        <taxon>rosids</taxon>
        <taxon>malvids</taxon>
        <taxon>Sapindales</taxon>
        <taxon>Anacardiaceae</taxon>
        <taxon>Pistacia</taxon>
    </lineage>
</organism>
<keyword evidence="2" id="KW-1185">Reference proteome</keyword>
<gene>
    <name evidence="1" type="ORF">Pint_09512</name>
</gene>
<protein>
    <submittedName>
        <fullName evidence="1">Uncharacterized protein</fullName>
    </submittedName>
</protein>
<sequence>MTTAGDHRKLQLLELDELRHEAYENSCISKEKTKAFMINTLFGSHSLLIKKCGSLTLSFASFRESFGHDGMAFLLFLMYSLMELLKSKTQKQDKFLK</sequence>